<feature type="compositionally biased region" description="Pro residues" evidence="1">
    <location>
        <begin position="503"/>
        <end position="515"/>
    </location>
</feature>
<dbReference type="KEGG" id="rsx:RhiXN_00042"/>
<dbReference type="AlphaFoldDB" id="A0A8H8NUF7"/>
<feature type="compositionally biased region" description="Pro residues" evidence="1">
    <location>
        <begin position="375"/>
        <end position="401"/>
    </location>
</feature>
<feature type="compositionally biased region" description="Polar residues" evidence="1">
    <location>
        <begin position="438"/>
        <end position="448"/>
    </location>
</feature>
<sequence length="619" mass="67453">MSREDLSPTELAKIQVYLAAQGYEIQPIAPPAPSKITPANQTTAKPATMAKPVAAAKPTATTRLTVRPGTAHSSVPYSPYRSPRSPYRPSRSPFRSTRSPLIAVPSPRHKSSKLIRPPIQMRYMKKPKGTVGRKGKYGWPAALKDIFGVTPAKYQFIFSIIKRLVFKKLDTTICFQDQEGDNITWVIQKTYKFIPEFRIYKGDWPIQGFMQSILKNANYKHRKLVKGLAANPDDLNQVATGDHEMTEATNAANRVVDADSSNDEDATKEADYNTSMVSAANVTFKMGDTAMAIASPEPKIAGSTSDSDEDTSEFFRKILPPRPALSTLSSVRPPNSTTSGEPNRAPVQRPRPRMRPPPQDRASEAPPTEQESGPLPGPVPASTPAPTPAPSPSPSPEPQPKPSKKHTKRVPAVSKTHATRAKAPSQPEPEPESELESVTATKPKTTSKPVKRVAGKSRGREIQQPELDPVSEPEPEPEPEPELVLKPSKRSKSGKPADAAAPAPKPKAAPKPKVVPNPQQVRQPKATSSRPNRGRVGVAETTLESDSELSNVSASRSNPPQASSDAGEELEYEEEEESHPVATVTKSKGKKVNKDATFDSDEDSLTKRRASQMEHRREV</sequence>
<dbReference type="GeneID" id="67022324"/>
<dbReference type="RefSeq" id="XP_043178873.1">
    <property type="nucleotide sequence ID" value="XM_043319861.1"/>
</dbReference>
<feature type="compositionally biased region" description="Acidic residues" evidence="1">
    <location>
        <begin position="469"/>
        <end position="481"/>
    </location>
</feature>
<name>A0A8H8NUF7_9AGAM</name>
<evidence type="ECO:0000256" key="1">
    <source>
        <dbReference type="SAM" id="MobiDB-lite"/>
    </source>
</evidence>
<feature type="compositionally biased region" description="Polar residues" evidence="1">
    <location>
        <begin position="542"/>
        <end position="564"/>
    </location>
</feature>
<dbReference type="EMBL" id="CP059661">
    <property type="protein sequence ID" value="QRW18636.1"/>
    <property type="molecule type" value="Genomic_DNA"/>
</dbReference>
<feature type="compositionally biased region" description="Acidic residues" evidence="1">
    <location>
        <begin position="566"/>
        <end position="577"/>
    </location>
</feature>
<organism evidence="2 3">
    <name type="scientific">Rhizoctonia solani</name>
    <dbReference type="NCBI Taxonomy" id="456999"/>
    <lineage>
        <taxon>Eukaryota</taxon>
        <taxon>Fungi</taxon>
        <taxon>Dikarya</taxon>
        <taxon>Basidiomycota</taxon>
        <taxon>Agaricomycotina</taxon>
        <taxon>Agaricomycetes</taxon>
        <taxon>Cantharellales</taxon>
        <taxon>Ceratobasidiaceae</taxon>
        <taxon>Rhizoctonia</taxon>
    </lineage>
</organism>
<feature type="compositionally biased region" description="Low complexity" evidence="1">
    <location>
        <begin position="516"/>
        <end position="525"/>
    </location>
</feature>
<feature type="region of interest" description="Disordered" evidence="1">
    <location>
        <begin position="319"/>
        <end position="619"/>
    </location>
</feature>
<gene>
    <name evidence="2" type="ORF">RhiXN_00042</name>
</gene>
<proteinExistence type="predicted"/>
<accession>A0A8H8NUF7</accession>
<evidence type="ECO:0000313" key="2">
    <source>
        <dbReference type="EMBL" id="QRW18636.1"/>
    </source>
</evidence>
<feature type="compositionally biased region" description="Polar residues" evidence="1">
    <location>
        <begin position="326"/>
        <end position="341"/>
    </location>
</feature>
<feature type="region of interest" description="Disordered" evidence="1">
    <location>
        <begin position="29"/>
        <end position="111"/>
    </location>
</feature>
<feature type="compositionally biased region" description="Low complexity" evidence="1">
    <location>
        <begin position="42"/>
        <end position="62"/>
    </location>
</feature>
<dbReference type="Proteomes" id="UP000650533">
    <property type="component" value="Chromosome 4"/>
</dbReference>
<reference evidence="2" key="1">
    <citation type="submission" date="2020-05" db="EMBL/GenBank/DDBJ databases">
        <title>Evolutionary and genomic comparisons of hybrid uninucleate and nonhybrid Rhizoctonia fungi.</title>
        <authorList>
            <person name="Li C."/>
            <person name="Chen X."/>
        </authorList>
    </citation>
    <scope>NUCLEOTIDE SEQUENCE</scope>
    <source>
        <strain evidence="2">AG-1 IA</strain>
    </source>
</reference>
<protein>
    <submittedName>
        <fullName evidence="2">Uncharacterized protein</fullName>
    </submittedName>
</protein>
<evidence type="ECO:0000313" key="3">
    <source>
        <dbReference type="Proteomes" id="UP000650533"/>
    </source>
</evidence>
<feature type="compositionally biased region" description="Low complexity" evidence="1">
    <location>
        <begin position="73"/>
        <end position="100"/>
    </location>
</feature>